<dbReference type="EMBL" id="MU274900">
    <property type="protein sequence ID" value="KAI0094843.1"/>
    <property type="molecule type" value="Genomic_DNA"/>
</dbReference>
<keyword evidence="2" id="KW-1185">Reference proteome</keyword>
<gene>
    <name evidence="1" type="ORF">BDY19DRAFT_914873</name>
</gene>
<proteinExistence type="predicted"/>
<organism evidence="1 2">
    <name type="scientific">Irpex rosettiformis</name>
    <dbReference type="NCBI Taxonomy" id="378272"/>
    <lineage>
        <taxon>Eukaryota</taxon>
        <taxon>Fungi</taxon>
        <taxon>Dikarya</taxon>
        <taxon>Basidiomycota</taxon>
        <taxon>Agaricomycotina</taxon>
        <taxon>Agaricomycetes</taxon>
        <taxon>Polyporales</taxon>
        <taxon>Irpicaceae</taxon>
        <taxon>Irpex</taxon>
    </lineage>
</organism>
<comment type="caution">
    <text evidence="1">The sequence shown here is derived from an EMBL/GenBank/DDBJ whole genome shotgun (WGS) entry which is preliminary data.</text>
</comment>
<name>A0ACB8UKC3_9APHY</name>
<reference evidence="1" key="1">
    <citation type="journal article" date="2021" name="Environ. Microbiol.">
        <title>Gene family expansions and transcriptome signatures uncover fungal adaptations to wood decay.</title>
        <authorList>
            <person name="Hage H."/>
            <person name="Miyauchi S."/>
            <person name="Viragh M."/>
            <person name="Drula E."/>
            <person name="Min B."/>
            <person name="Chaduli D."/>
            <person name="Navarro D."/>
            <person name="Favel A."/>
            <person name="Norest M."/>
            <person name="Lesage-Meessen L."/>
            <person name="Balint B."/>
            <person name="Merenyi Z."/>
            <person name="de Eugenio L."/>
            <person name="Morin E."/>
            <person name="Martinez A.T."/>
            <person name="Baldrian P."/>
            <person name="Stursova M."/>
            <person name="Martinez M.J."/>
            <person name="Novotny C."/>
            <person name="Magnuson J.K."/>
            <person name="Spatafora J.W."/>
            <person name="Maurice S."/>
            <person name="Pangilinan J."/>
            <person name="Andreopoulos W."/>
            <person name="LaButti K."/>
            <person name="Hundley H."/>
            <person name="Na H."/>
            <person name="Kuo A."/>
            <person name="Barry K."/>
            <person name="Lipzen A."/>
            <person name="Henrissat B."/>
            <person name="Riley R."/>
            <person name="Ahrendt S."/>
            <person name="Nagy L.G."/>
            <person name="Grigoriev I.V."/>
            <person name="Martin F."/>
            <person name="Rosso M.N."/>
        </authorList>
    </citation>
    <scope>NUCLEOTIDE SEQUENCE</scope>
    <source>
        <strain evidence="1">CBS 384.51</strain>
    </source>
</reference>
<evidence type="ECO:0000313" key="2">
    <source>
        <dbReference type="Proteomes" id="UP001055072"/>
    </source>
</evidence>
<evidence type="ECO:0000313" key="1">
    <source>
        <dbReference type="EMBL" id="KAI0094843.1"/>
    </source>
</evidence>
<accession>A0ACB8UKC3</accession>
<protein>
    <submittedName>
        <fullName evidence="1">Uncharacterized protein</fullName>
    </submittedName>
</protein>
<dbReference type="Proteomes" id="UP001055072">
    <property type="component" value="Unassembled WGS sequence"/>
</dbReference>
<sequence>MLIDDRDRKRPLSTSDVGIDDHVDLNAAGSSDPSGSPPPAFASLPISDSPNLNANGEPIEFADNNFFVPPGGEGPPPPDFAPYVAEYFEAGDGSVVSHDPHLNEDGEALYRFILSQSHIPPQLLLIVKGHHQEHQTRSVRRIDDRGHARWETETESVTVHDFDFQIDVSQYILREPTQWSIPDEEPAYRGTMNLEVDGVLMPSRMSFSGPSGEDGATEALLWQEHESGRRRRWKASKQERKRANTWKAERKMRGLPPWIGPPSPVGHPVNPEMYRNDVMKSTMTVREWADEYCASDKMLKEFTYQKVIYGWNFSALEAAVVAAVKSTHYNGHLTVEFKRRGDKVFVRADNWISRTLSNKWLVILLCITFVYPFIWLFKRFYQGGGGKWEVCGGAYALKSWKLLDYSSTSALGGNNEFVNADAPPPFPGALDPTVADLSNSLNNKTLVNTQMGVAEVVGLREGEWFQMWEGSIKRAVVGRLKSQVPLTVPDDGPLPAALMLDGYQARPLVTF</sequence>